<organism evidence="2 3">
    <name type="scientific">Elysia crispata</name>
    <name type="common">lettuce slug</name>
    <dbReference type="NCBI Taxonomy" id="231223"/>
    <lineage>
        <taxon>Eukaryota</taxon>
        <taxon>Metazoa</taxon>
        <taxon>Spiralia</taxon>
        <taxon>Lophotrochozoa</taxon>
        <taxon>Mollusca</taxon>
        <taxon>Gastropoda</taxon>
        <taxon>Heterobranchia</taxon>
        <taxon>Euthyneura</taxon>
        <taxon>Panpulmonata</taxon>
        <taxon>Sacoglossa</taxon>
        <taxon>Placobranchoidea</taxon>
        <taxon>Plakobranchidae</taxon>
        <taxon>Elysia</taxon>
    </lineage>
</organism>
<feature type="region of interest" description="Disordered" evidence="1">
    <location>
        <begin position="1"/>
        <end position="25"/>
    </location>
</feature>
<proteinExistence type="predicted"/>
<sequence>MGDIMTTETEEKKQDNERLAGYTADQSYTSAPPAITIRNNRLDYMISRASDLMMNMTATRGDAGSLLS</sequence>
<comment type="caution">
    <text evidence="2">The sequence shown here is derived from an EMBL/GenBank/DDBJ whole genome shotgun (WGS) entry which is preliminary data.</text>
</comment>
<dbReference type="Proteomes" id="UP001283361">
    <property type="component" value="Unassembled WGS sequence"/>
</dbReference>
<keyword evidence="3" id="KW-1185">Reference proteome</keyword>
<protein>
    <submittedName>
        <fullName evidence="2">Uncharacterized protein</fullName>
    </submittedName>
</protein>
<evidence type="ECO:0000256" key="1">
    <source>
        <dbReference type="SAM" id="MobiDB-lite"/>
    </source>
</evidence>
<evidence type="ECO:0000313" key="3">
    <source>
        <dbReference type="Proteomes" id="UP001283361"/>
    </source>
</evidence>
<name>A0AAE1E8M7_9GAST</name>
<gene>
    <name evidence="2" type="ORF">RRG08_034593</name>
</gene>
<reference evidence="2" key="1">
    <citation type="journal article" date="2023" name="G3 (Bethesda)">
        <title>A reference genome for the long-term kleptoplast-retaining sea slug Elysia crispata morphotype clarki.</title>
        <authorList>
            <person name="Eastman K.E."/>
            <person name="Pendleton A.L."/>
            <person name="Shaikh M.A."/>
            <person name="Suttiyut T."/>
            <person name="Ogas R."/>
            <person name="Tomko P."/>
            <person name="Gavelis G."/>
            <person name="Widhalm J.R."/>
            <person name="Wisecaver J.H."/>
        </authorList>
    </citation>
    <scope>NUCLEOTIDE SEQUENCE</scope>
    <source>
        <strain evidence="2">ECLA1</strain>
    </source>
</reference>
<dbReference type="AlphaFoldDB" id="A0AAE1E8M7"/>
<evidence type="ECO:0000313" key="2">
    <source>
        <dbReference type="EMBL" id="KAK3798032.1"/>
    </source>
</evidence>
<feature type="compositionally biased region" description="Basic and acidic residues" evidence="1">
    <location>
        <begin position="9"/>
        <end position="18"/>
    </location>
</feature>
<dbReference type="EMBL" id="JAWDGP010000724">
    <property type="protein sequence ID" value="KAK3798032.1"/>
    <property type="molecule type" value="Genomic_DNA"/>
</dbReference>
<accession>A0AAE1E8M7</accession>